<organism evidence="2 3">
    <name type="scientific">Anser brachyrhynchus</name>
    <name type="common">Pink-footed goose</name>
    <dbReference type="NCBI Taxonomy" id="132585"/>
    <lineage>
        <taxon>Eukaryota</taxon>
        <taxon>Metazoa</taxon>
        <taxon>Chordata</taxon>
        <taxon>Craniata</taxon>
        <taxon>Vertebrata</taxon>
        <taxon>Euteleostomi</taxon>
        <taxon>Archelosauria</taxon>
        <taxon>Archosauria</taxon>
        <taxon>Dinosauria</taxon>
        <taxon>Saurischia</taxon>
        <taxon>Theropoda</taxon>
        <taxon>Coelurosauria</taxon>
        <taxon>Aves</taxon>
        <taxon>Neognathae</taxon>
        <taxon>Galloanserae</taxon>
        <taxon>Anseriformes</taxon>
        <taxon>Anatidae</taxon>
        <taxon>Anserinae</taxon>
        <taxon>Anser</taxon>
    </lineage>
</organism>
<reference evidence="2" key="1">
    <citation type="submission" date="2025-08" db="UniProtKB">
        <authorList>
            <consortium name="Ensembl"/>
        </authorList>
    </citation>
    <scope>IDENTIFICATION</scope>
</reference>
<feature type="region of interest" description="Disordered" evidence="1">
    <location>
        <begin position="1"/>
        <end position="43"/>
    </location>
</feature>
<name>A0A8B9BAG6_9AVES</name>
<dbReference type="Proteomes" id="UP000694426">
    <property type="component" value="Unplaced"/>
</dbReference>
<evidence type="ECO:0000256" key="1">
    <source>
        <dbReference type="SAM" id="MobiDB-lite"/>
    </source>
</evidence>
<feature type="compositionally biased region" description="Basic residues" evidence="1">
    <location>
        <begin position="18"/>
        <end position="31"/>
    </location>
</feature>
<accession>A0A8B9BAG6</accession>
<proteinExistence type="predicted"/>
<dbReference type="Ensembl" id="ENSABRT00000001871.1">
    <property type="protein sequence ID" value="ENSABRP00000001275.1"/>
    <property type="gene ID" value="ENSABRG00000001327.1"/>
</dbReference>
<sequence>MAVTFQMLAVQHSTSKQTHTRHSSRPSRHRRPADSSFTKLSGITRAATSTSDTAVEATRLWGTRWKAFTRRMVASTSRFQRKVAMVRSTSKSLSLTKQDYLTEEKPLPAPQSYPQQARSSLACSGCPALKVGATMKNYRNERQ</sequence>
<evidence type="ECO:0000313" key="2">
    <source>
        <dbReference type="Ensembl" id="ENSABRP00000001275.1"/>
    </source>
</evidence>
<dbReference type="AlphaFoldDB" id="A0A8B9BAG6"/>
<keyword evidence="3" id="KW-1185">Reference proteome</keyword>
<protein>
    <submittedName>
        <fullName evidence="2">Uncharacterized protein</fullName>
    </submittedName>
</protein>
<reference evidence="2" key="2">
    <citation type="submission" date="2025-09" db="UniProtKB">
        <authorList>
            <consortium name="Ensembl"/>
        </authorList>
    </citation>
    <scope>IDENTIFICATION</scope>
</reference>
<dbReference type="GeneTree" id="ENSGT00500000045852"/>
<evidence type="ECO:0000313" key="3">
    <source>
        <dbReference type="Proteomes" id="UP000694426"/>
    </source>
</evidence>